<dbReference type="EC" id="1.2.7.1" evidence="3"/>
<name>A0A1W1BMU4_9ZZZZ</name>
<evidence type="ECO:0000256" key="1">
    <source>
        <dbReference type="ARBA" id="ARBA00023002"/>
    </source>
</evidence>
<evidence type="ECO:0000259" key="2">
    <source>
        <dbReference type="Pfam" id="PF01558"/>
    </source>
</evidence>
<keyword evidence="3" id="KW-0670">Pyruvate</keyword>
<dbReference type="Gene3D" id="3.40.920.10">
    <property type="entry name" value="Pyruvate-ferredoxin oxidoreductase, PFOR, domain III"/>
    <property type="match status" value="1"/>
</dbReference>
<reference evidence="3" key="1">
    <citation type="submission" date="2016-10" db="EMBL/GenBank/DDBJ databases">
        <authorList>
            <person name="de Groot N.N."/>
        </authorList>
    </citation>
    <scope>NUCLEOTIDE SEQUENCE</scope>
</reference>
<proteinExistence type="predicted"/>
<dbReference type="AlphaFoldDB" id="A0A1W1BMU4"/>
<evidence type="ECO:0000313" key="3">
    <source>
        <dbReference type="EMBL" id="SFV54870.1"/>
    </source>
</evidence>
<protein>
    <submittedName>
        <fullName evidence="3">Pyruvate:ferredoxin oxidoreductase, gamma subunit</fullName>
        <ecNumber evidence="3">1.2.7.1</ecNumber>
    </submittedName>
</protein>
<dbReference type="InterPro" id="IPR051626">
    <property type="entry name" value="Oxidoreductase_gamma_subunit"/>
</dbReference>
<dbReference type="PANTHER" id="PTHR43366:SF1">
    <property type="entry name" value="PYRUVATE SYNTHASE SUBUNIT PORC"/>
    <property type="match status" value="1"/>
</dbReference>
<feature type="domain" description="Pyruvate/ketoisovalerate oxidoreductase catalytic" evidence="2">
    <location>
        <begin position="10"/>
        <end position="183"/>
    </location>
</feature>
<dbReference type="GO" id="GO:0019164">
    <property type="term" value="F:pyruvate synthase activity"/>
    <property type="evidence" value="ECO:0007669"/>
    <property type="project" value="UniProtKB-EC"/>
</dbReference>
<dbReference type="InterPro" id="IPR011894">
    <property type="entry name" value="PorC_KorC"/>
</dbReference>
<dbReference type="NCBIfam" id="TIGR02175">
    <property type="entry name" value="PorC_KorC"/>
    <property type="match status" value="1"/>
</dbReference>
<dbReference type="InterPro" id="IPR002869">
    <property type="entry name" value="Pyrv_flavodox_OxRed_cen"/>
</dbReference>
<dbReference type="Pfam" id="PF01558">
    <property type="entry name" value="POR"/>
    <property type="match status" value="1"/>
</dbReference>
<sequence length="187" mass="20853">MVEIRWHSRAGQGAVTGAKGLGSVVATTGKQVQAYALYGSAKRGAAMNAYNRIDDAPITNQETKMFPDYVFVIDPALAFTDDITKNDKPDTQYIITTHLSKEELISQIPALQDKTERTYVVDCMQISLDTIGRAMPNTPILGAFMKVSQMYDLDFFLDNMKKVLSKFPQKIIDANMEAITRAYNEVK</sequence>
<dbReference type="NCBIfam" id="NF004497">
    <property type="entry name" value="PRK05844.1"/>
    <property type="match status" value="1"/>
</dbReference>
<keyword evidence="1 3" id="KW-0560">Oxidoreductase</keyword>
<organism evidence="3">
    <name type="scientific">hydrothermal vent metagenome</name>
    <dbReference type="NCBI Taxonomy" id="652676"/>
    <lineage>
        <taxon>unclassified sequences</taxon>
        <taxon>metagenomes</taxon>
        <taxon>ecological metagenomes</taxon>
    </lineage>
</organism>
<dbReference type="InterPro" id="IPR019752">
    <property type="entry name" value="Pyrv/ketoisovalerate_OxRed_cat"/>
</dbReference>
<accession>A0A1W1BMU4</accession>
<dbReference type="PANTHER" id="PTHR43366">
    <property type="entry name" value="PYRUVATE SYNTHASE SUBUNIT PORC"/>
    <property type="match status" value="1"/>
</dbReference>
<gene>
    <name evidence="3" type="ORF">MNB_SV-3-40</name>
</gene>
<dbReference type="EMBL" id="FPHI01000008">
    <property type="protein sequence ID" value="SFV54870.1"/>
    <property type="molecule type" value="Genomic_DNA"/>
</dbReference>
<dbReference type="SUPFAM" id="SSF53323">
    <property type="entry name" value="Pyruvate-ferredoxin oxidoreductase, PFOR, domain III"/>
    <property type="match status" value="1"/>
</dbReference>